<dbReference type="PANTHER" id="PTHR48098:SF6">
    <property type="entry name" value="FERRI-BACILLIBACTIN ESTERASE BESA"/>
    <property type="match status" value="1"/>
</dbReference>
<dbReference type="InterPro" id="IPR029058">
    <property type="entry name" value="AB_hydrolase_fold"/>
</dbReference>
<evidence type="ECO:0000256" key="1">
    <source>
        <dbReference type="SAM" id="SignalP"/>
    </source>
</evidence>
<proteinExistence type="predicted"/>
<evidence type="ECO:0000313" key="2">
    <source>
        <dbReference type="EMBL" id="MBS2211636.1"/>
    </source>
</evidence>
<sequence>MKTLLSILLSLFTAGTFAQSIKVAAGKIVRHETFPSNYVDARNIDVWLPDGYSQDKTYAVIYMHDGQMLFDATSTWNKQEWGVDEVLASLMNNHRIRDCIVVGIWNNGKKRHAEYFPQRSWKLIAEEQQQAILKKEEIYIEPSVLLDGMLADKYLRFIVRELKPFIDKTYSTLSNKQNTIIMGSSMGGLISCYAMCEYPGIFGAAICMSTHWPAVDGITLKYLEQNIANAKTHRIYFDYGTVDLDALYEPYQTKVDSIFMAKGYKKDINYQSLKFKGATHSEEAWRQRLNIPLEFILPPQPTND</sequence>
<keyword evidence="1" id="KW-0732">Signal</keyword>
<dbReference type="PANTHER" id="PTHR48098">
    <property type="entry name" value="ENTEROCHELIN ESTERASE-RELATED"/>
    <property type="match status" value="1"/>
</dbReference>
<dbReference type="Gene3D" id="3.40.50.1820">
    <property type="entry name" value="alpha/beta hydrolase"/>
    <property type="match status" value="1"/>
</dbReference>
<dbReference type="RefSeq" id="WP_212227867.1">
    <property type="nucleotide sequence ID" value="NZ_JAGUCN010000009.1"/>
</dbReference>
<dbReference type="InterPro" id="IPR050583">
    <property type="entry name" value="Mycobacterial_A85_antigen"/>
</dbReference>
<comment type="caution">
    <text evidence="2">The sequence shown here is derived from an EMBL/GenBank/DDBJ whole genome shotgun (WGS) entry which is preliminary data.</text>
</comment>
<accession>A0ABS5KAV2</accession>
<dbReference type="Pfam" id="PF00756">
    <property type="entry name" value="Esterase"/>
    <property type="match status" value="2"/>
</dbReference>
<dbReference type="Proteomes" id="UP000721861">
    <property type="component" value="Unassembled WGS sequence"/>
</dbReference>
<evidence type="ECO:0000313" key="3">
    <source>
        <dbReference type="Proteomes" id="UP000721861"/>
    </source>
</evidence>
<reference evidence="2 3" key="1">
    <citation type="journal article" date="2014" name="Int. J. Syst. Evol. Microbiol.">
        <title>Carboxylicivirga gen. nov. in the family Marinilabiliaceae with two novel species, Carboxylicivirga mesophila sp. nov. and Carboxylicivirga taeanensis sp. nov., and reclassification of Cytophaga fermentans as Saccharicrinis fermentans gen. nov., comb. nov.</title>
        <authorList>
            <person name="Yang S.H."/>
            <person name="Seo H.S."/>
            <person name="Woo J.H."/>
            <person name="Oh H.M."/>
            <person name="Jang H."/>
            <person name="Lee J.H."/>
            <person name="Kim S.J."/>
            <person name="Kwon K.K."/>
        </authorList>
    </citation>
    <scope>NUCLEOTIDE SEQUENCE [LARGE SCALE GENOMIC DNA]</scope>
    <source>
        <strain evidence="2 3">JCM 18290</strain>
    </source>
</reference>
<keyword evidence="3" id="KW-1185">Reference proteome</keyword>
<feature type="signal peptide" evidence="1">
    <location>
        <begin position="1"/>
        <end position="18"/>
    </location>
</feature>
<dbReference type="EMBL" id="JAGUCN010000009">
    <property type="protein sequence ID" value="MBS2211636.1"/>
    <property type="molecule type" value="Genomic_DNA"/>
</dbReference>
<protein>
    <submittedName>
        <fullName evidence="2">Alpha/beta hydrolase</fullName>
    </submittedName>
</protein>
<dbReference type="SUPFAM" id="SSF53474">
    <property type="entry name" value="alpha/beta-Hydrolases"/>
    <property type="match status" value="1"/>
</dbReference>
<dbReference type="InterPro" id="IPR000801">
    <property type="entry name" value="Esterase-like"/>
</dbReference>
<dbReference type="GO" id="GO:0016787">
    <property type="term" value="F:hydrolase activity"/>
    <property type="evidence" value="ECO:0007669"/>
    <property type="project" value="UniProtKB-KW"/>
</dbReference>
<gene>
    <name evidence="2" type="ORF">KEM09_09495</name>
</gene>
<organism evidence="2 3">
    <name type="scientific">Carboxylicivirga mesophila</name>
    <dbReference type="NCBI Taxonomy" id="1166478"/>
    <lineage>
        <taxon>Bacteria</taxon>
        <taxon>Pseudomonadati</taxon>
        <taxon>Bacteroidota</taxon>
        <taxon>Bacteroidia</taxon>
        <taxon>Marinilabiliales</taxon>
        <taxon>Marinilabiliaceae</taxon>
        <taxon>Carboxylicivirga</taxon>
    </lineage>
</organism>
<name>A0ABS5KAV2_9BACT</name>
<keyword evidence="2" id="KW-0378">Hydrolase</keyword>
<feature type="chain" id="PRO_5047094411" evidence="1">
    <location>
        <begin position="19"/>
        <end position="304"/>
    </location>
</feature>